<gene>
    <name evidence="7" type="ORF">EHUX00137_LOCUS19566</name>
</gene>
<evidence type="ECO:0000313" key="7">
    <source>
        <dbReference type="EMBL" id="CAE0552728.1"/>
    </source>
</evidence>
<accession>A0A7S3SFK0</accession>
<evidence type="ECO:0000256" key="3">
    <source>
        <dbReference type="ARBA" id="ARBA00022552"/>
    </source>
</evidence>
<evidence type="ECO:0000259" key="6">
    <source>
        <dbReference type="PROSITE" id="PS50172"/>
    </source>
</evidence>
<feature type="compositionally biased region" description="Acidic residues" evidence="5">
    <location>
        <begin position="145"/>
        <end position="159"/>
    </location>
</feature>
<keyword evidence="4" id="KW-0539">Nucleus</keyword>
<evidence type="ECO:0000256" key="4">
    <source>
        <dbReference type="ARBA" id="ARBA00023242"/>
    </source>
</evidence>
<keyword evidence="3" id="KW-0698">rRNA processing</keyword>
<dbReference type="GO" id="GO:0070545">
    <property type="term" value="C:PeBoW complex"/>
    <property type="evidence" value="ECO:0007669"/>
    <property type="project" value="TreeGrafter"/>
</dbReference>
<dbReference type="Gene3D" id="3.40.50.10190">
    <property type="entry name" value="BRCT domain"/>
    <property type="match status" value="1"/>
</dbReference>
<feature type="domain" description="BRCT" evidence="6">
    <location>
        <begin position="7"/>
        <end position="99"/>
    </location>
</feature>
<dbReference type="SUPFAM" id="SSF52113">
    <property type="entry name" value="BRCT domain"/>
    <property type="match status" value="1"/>
</dbReference>
<dbReference type="GO" id="GO:0000463">
    <property type="term" value="P:maturation of LSU-rRNA from tricistronic rRNA transcript (SSU-rRNA, 5.8S rRNA, LSU-rRNA)"/>
    <property type="evidence" value="ECO:0007669"/>
    <property type="project" value="TreeGrafter"/>
</dbReference>
<dbReference type="CDD" id="cd17709">
    <property type="entry name" value="BRCT_pescadillo_like"/>
    <property type="match status" value="1"/>
</dbReference>
<dbReference type="InterPro" id="IPR001357">
    <property type="entry name" value="BRCT_dom"/>
</dbReference>
<evidence type="ECO:0000256" key="2">
    <source>
        <dbReference type="ARBA" id="ARBA00022517"/>
    </source>
</evidence>
<evidence type="ECO:0000256" key="1">
    <source>
        <dbReference type="ARBA" id="ARBA00004123"/>
    </source>
</evidence>
<organism evidence="7">
    <name type="scientific">Emiliania huxleyi</name>
    <name type="common">Coccolithophore</name>
    <name type="synonym">Pontosphaera huxleyi</name>
    <dbReference type="NCBI Taxonomy" id="2903"/>
    <lineage>
        <taxon>Eukaryota</taxon>
        <taxon>Haptista</taxon>
        <taxon>Haptophyta</taxon>
        <taxon>Prymnesiophyceae</taxon>
        <taxon>Isochrysidales</taxon>
        <taxon>Noelaerhabdaceae</taxon>
        <taxon>Emiliania</taxon>
    </lineage>
</organism>
<dbReference type="InterPro" id="IPR010613">
    <property type="entry name" value="PES"/>
</dbReference>
<sequence length="165" mass="17662">MAPEIKALRQLFGSCVLYCGRECPLRSLEFVVLACGGTLGWDGEASRLEGSDGSITHQIVDRPMAEEDMLPKTREFVQPQWVYDCINARALLPTAPYRPGRLCPPHLSPFLDGDEGYTPLERVRAALTASGGAGEAEGEGGGGEDCSEGGGEESDEESEESAKPE</sequence>
<comment type="subcellular location">
    <subcellularLocation>
        <location evidence="1">Nucleus</location>
    </subcellularLocation>
</comment>
<dbReference type="EMBL" id="HBIR01025456">
    <property type="protein sequence ID" value="CAE0552728.1"/>
    <property type="molecule type" value="Transcribed_RNA"/>
</dbReference>
<dbReference type="InterPro" id="IPR036420">
    <property type="entry name" value="BRCT_dom_sf"/>
</dbReference>
<evidence type="ECO:0000256" key="5">
    <source>
        <dbReference type="SAM" id="MobiDB-lite"/>
    </source>
</evidence>
<dbReference type="PROSITE" id="PS50172">
    <property type="entry name" value="BRCT"/>
    <property type="match status" value="1"/>
</dbReference>
<dbReference type="AlphaFoldDB" id="A0A7S3SFK0"/>
<dbReference type="PANTHER" id="PTHR12221">
    <property type="entry name" value="PESCADILLO - RELATED"/>
    <property type="match status" value="1"/>
</dbReference>
<dbReference type="PANTHER" id="PTHR12221:SF6">
    <property type="entry name" value="PESCADILLO HOMOLOG"/>
    <property type="match status" value="1"/>
</dbReference>
<feature type="region of interest" description="Disordered" evidence="5">
    <location>
        <begin position="125"/>
        <end position="165"/>
    </location>
</feature>
<name>A0A7S3SFK0_EMIHU</name>
<feature type="compositionally biased region" description="Gly residues" evidence="5">
    <location>
        <begin position="131"/>
        <end position="144"/>
    </location>
</feature>
<dbReference type="GO" id="GO:0003723">
    <property type="term" value="F:RNA binding"/>
    <property type="evidence" value="ECO:0007669"/>
    <property type="project" value="TreeGrafter"/>
</dbReference>
<keyword evidence="2" id="KW-0690">Ribosome biogenesis</keyword>
<reference evidence="7" key="1">
    <citation type="submission" date="2021-01" db="EMBL/GenBank/DDBJ databases">
        <authorList>
            <person name="Corre E."/>
            <person name="Pelletier E."/>
            <person name="Niang G."/>
            <person name="Scheremetjew M."/>
            <person name="Finn R."/>
            <person name="Kale V."/>
            <person name="Holt S."/>
            <person name="Cochrane G."/>
            <person name="Meng A."/>
            <person name="Brown T."/>
            <person name="Cohen L."/>
        </authorList>
    </citation>
    <scope>NUCLEOTIDE SEQUENCE</scope>
    <source>
        <strain evidence="7">379</strain>
    </source>
</reference>
<protein>
    <recommendedName>
        <fullName evidence="6">BRCT domain-containing protein</fullName>
    </recommendedName>
</protein>
<proteinExistence type="predicted"/>